<accession>A0A4S8Q288</accession>
<organism evidence="10 11">
    <name type="scientific">Rhizobium rosettiformans W3</name>
    <dbReference type="NCBI Taxonomy" id="538378"/>
    <lineage>
        <taxon>Bacteria</taxon>
        <taxon>Pseudomonadati</taxon>
        <taxon>Pseudomonadota</taxon>
        <taxon>Alphaproteobacteria</taxon>
        <taxon>Hyphomicrobiales</taxon>
        <taxon>Rhizobiaceae</taxon>
        <taxon>Rhizobium/Agrobacterium group</taxon>
        <taxon>Rhizobium</taxon>
    </lineage>
</organism>
<dbReference type="Proteomes" id="UP000307378">
    <property type="component" value="Unassembled WGS sequence"/>
</dbReference>
<dbReference type="GO" id="GO:0006865">
    <property type="term" value="P:amino acid transport"/>
    <property type="evidence" value="ECO:0007669"/>
    <property type="project" value="UniProtKB-KW"/>
</dbReference>
<comment type="caution">
    <text evidence="10">The sequence shown here is derived from an EMBL/GenBank/DDBJ whole genome shotgun (WGS) entry which is preliminary data.</text>
</comment>
<evidence type="ECO:0000313" key="11">
    <source>
        <dbReference type="Proteomes" id="UP000307378"/>
    </source>
</evidence>
<dbReference type="GO" id="GO:0005886">
    <property type="term" value="C:plasma membrane"/>
    <property type="evidence" value="ECO:0007669"/>
    <property type="project" value="UniProtKB-SubCell"/>
</dbReference>
<dbReference type="Pfam" id="PF02653">
    <property type="entry name" value="BPD_transp_2"/>
    <property type="match status" value="1"/>
</dbReference>
<feature type="transmembrane region" description="Helical" evidence="9">
    <location>
        <begin position="200"/>
        <end position="222"/>
    </location>
</feature>
<comment type="similarity">
    <text evidence="8">Belongs to the binding-protein-dependent transport system permease family. LivHM subfamily.</text>
</comment>
<reference evidence="10 11" key="1">
    <citation type="submission" date="2019-04" db="EMBL/GenBank/DDBJ databases">
        <title>genome sequence of strain W3.</title>
        <authorList>
            <person name="Gao J."/>
            <person name="Sun J."/>
        </authorList>
    </citation>
    <scope>NUCLEOTIDE SEQUENCE [LARGE SCALE GENOMIC DNA]</scope>
    <source>
        <strain evidence="10 11">W3</strain>
    </source>
</reference>
<dbReference type="AlphaFoldDB" id="A0A4S8Q288"/>
<feature type="transmembrane region" description="Helical" evidence="9">
    <location>
        <begin position="12"/>
        <end position="30"/>
    </location>
</feature>
<keyword evidence="7 9" id="KW-0472">Membrane</keyword>
<evidence type="ECO:0000313" key="10">
    <source>
        <dbReference type="EMBL" id="THV38287.1"/>
    </source>
</evidence>
<evidence type="ECO:0000256" key="8">
    <source>
        <dbReference type="ARBA" id="ARBA00037998"/>
    </source>
</evidence>
<feature type="transmembrane region" description="Helical" evidence="9">
    <location>
        <begin position="273"/>
        <end position="290"/>
    </location>
</feature>
<evidence type="ECO:0000256" key="6">
    <source>
        <dbReference type="ARBA" id="ARBA00022989"/>
    </source>
</evidence>
<keyword evidence="4 9" id="KW-0812">Transmembrane</keyword>
<keyword evidence="5" id="KW-0029">Amino-acid transport</keyword>
<feature type="transmembrane region" description="Helical" evidence="9">
    <location>
        <begin position="60"/>
        <end position="82"/>
    </location>
</feature>
<name>A0A4S8Q288_9HYPH</name>
<dbReference type="InterPro" id="IPR001851">
    <property type="entry name" value="ABC_transp_permease"/>
</dbReference>
<feature type="transmembrane region" description="Helical" evidence="9">
    <location>
        <begin position="154"/>
        <end position="173"/>
    </location>
</feature>
<dbReference type="PANTHER" id="PTHR11795:SF445">
    <property type="entry name" value="AMINO ACID ABC TRANSPORTER PERMEASE PROTEIN"/>
    <property type="match status" value="1"/>
</dbReference>
<proteinExistence type="inferred from homology"/>
<evidence type="ECO:0000256" key="2">
    <source>
        <dbReference type="ARBA" id="ARBA00022448"/>
    </source>
</evidence>
<dbReference type="RefSeq" id="WP_136538839.1">
    <property type="nucleotide sequence ID" value="NZ_STGU01000002.1"/>
</dbReference>
<evidence type="ECO:0000256" key="4">
    <source>
        <dbReference type="ARBA" id="ARBA00022692"/>
    </source>
</evidence>
<keyword evidence="6 9" id="KW-1133">Transmembrane helix</keyword>
<evidence type="ECO:0000256" key="1">
    <source>
        <dbReference type="ARBA" id="ARBA00004651"/>
    </source>
</evidence>
<dbReference type="GO" id="GO:0022857">
    <property type="term" value="F:transmembrane transporter activity"/>
    <property type="evidence" value="ECO:0007669"/>
    <property type="project" value="InterPro"/>
</dbReference>
<dbReference type="CDD" id="cd06582">
    <property type="entry name" value="TM_PBP1_LivH_like"/>
    <property type="match status" value="1"/>
</dbReference>
<dbReference type="InterPro" id="IPR052157">
    <property type="entry name" value="BCAA_transport_permease"/>
</dbReference>
<feature type="transmembrane region" description="Helical" evidence="9">
    <location>
        <begin position="102"/>
        <end position="122"/>
    </location>
</feature>
<dbReference type="PANTHER" id="PTHR11795">
    <property type="entry name" value="BRANCHED-CHAIN AMINO ACID TRANSPORT SYSTEM PERMEASE PROTEIN LIVH"/>
    <property type="match status" value="1"/>
</dbReference>
<sequence length="298" mass="31557">MAYLLQQLLNALPMASLYACLAFGYSLAFGVTKRPDITFGALVAFAGQISLLFTDFGWNGLYLVLPAAVGLGLATGFAYALLAGYWNARTVMLPLHKRSPNAVIVASLGVVLLLSEGARLALDTRSLWLPPLGQHFVTILRIEDTALGLTRLQMLHSALMLAVVVLGSLLLTFSRAGRLWQAVCQDPLAARLVGIDADKVFVLSLTAAASVAAAGGLSATVLYGTMDFGAGLIFGLKVVLIAAVGGYSRPLQSALGAAAIAFAEQLWGAYGPMIWRDAVIISALVWLLVVSRRERIIP</sequence>
<protein>
    <submittedName>
        <fullName evidence="10">Branched-chain amino acid ABC transporter permease</fullName>
    </submittedName>
</protein>
<keyword evidence="3" id="KW-1003">Cell membrane</keyword>
<evidence type="ECO:0000256" key="5">
    <source>
        <dbReference type="ARBA" id="ARBA00022970"/>
    </source>
</evidence>
<evidence type="ECO:0000256" key="7">
    <source>
        <dbReference type="ARBA" id="ARBA00023136"/>
    </source>
</evidence>
<evidence type="ECO:0000256" key="3">
    <source>
        <dbReference type="ARBA" id="ARBA00022475"/>
    </source>
</evidence>
<comment type="subcellular location">
    <subcellularLocation>
        <location evidence="1">Cell membrane</location>
        <topology evidence="1">Multi-pass membrane protein</topology>
    </subcellularLocation>
</comment>
<keyword evidence="2" id="KW-0813">Transport</keyword>
<evidence type="ECO:0000256" key="9">
    <source>
        <dbReference type="SAM" id="Phobius"/>
    </source>
</evidence>
<feature type="transmembrane region" description="Helical" evidence="9">
    <location>
        <begin position="37"/>
        <end position="54"/>
    </location>
</feature>
<gene>
    <name evidence="10" type="ORF">FAA86_05720</name>
</gene>
<dbReference type="EMBL" id="STGU01000002">
    <property type="protein sequence ID" value="THV38287.1"/>
    <property type="molecule type" value="Genomic_DNA"/>
</dbReference>